<evidence type="ECO:0000313" key="1">
    <source>
        <dbReference type="EMBL" id="GJT08182.1"/>
    </source>
</evidence>
<protein>
    <submittedName>
        <fullName evidence="1">Uncharacterized protein</fullName>
    </submittedName>
</protein>
<sequence length="90" mass="9994">MTTLVIDLTVSQPASTTRIGELERSIADQVDANQALEERTVKEAVTASVQYAMRAPLRARFKDLPTSDMKEILLQHMLEENYDSARGSIG</sequence>
<name>A0ABQ5B2J3_9ASTR</name>
<keyword evidence="2" id="KW-1185">Reference proteome</keyword>
<accession>A0ABQ5B2J3</accession>
<organism evidence="1 2">
    <name type="scientific">Tanacetum coccineum</name>
    <dbReference type="NCBI Taxonomy" id="301880"/>
    <lineage>
        <taxon>Eukaryota</taxon>
        <taxon>Viridiplantae</taxon>
        <taxon>Streptophyta</taxon>
        <taxon>Embryophyta</taxon>
        <taxon>Tracheophyta</taxon>
        <taxon>Spermatophyta</taxon>
        <taxon>Magnoliopsida</taxon>
        <taxon>eudicotyledons</taxon>
        <taxon>Gunneridae</taxon>
        <taxon>Pentapetalae</taxon>
        <taxon>asterids</taxon>
        <taxon>campanulids</taxon>
        <taxon>Asterales</taxon>
        <taxon>Asteraceae</taxon>
        <taxon>Asteroideae</taxon>
        <taxon>Anthemideae</taxon>
        <taxon>Anthemidinae</taxon>
        <taxon>Tanacetum</taxon>
    </lineage>
</organism>
<dbReference type="EMBL" id="BQNB010012809">
    <property type="protein sequence ID" value="GJT08182.1"/>
    <property type="molecule type" value="Genomic_DNA"/>
</dbReference>
<dbReference type="Proteomes" id="UP001151760">
    <property type="component" value="Unassembled WGS sequence"/>
</dbReference>
<evidence type="ECO:0000313" key="2">
    <source>
        <dbReference type="Proteomes" id="UP001151760"/>
    </source>
</evidence>
<reference evidence="1" key="1">
    <citation type="journal article" date="2022" name="Int. J. Mol. Sci.">
        <title>Draft Genome of Tanacetum Coccineum: Genomic Comparison of Closely Related Tanacetum-Family Plants.</title>
        <authorList>
            <person name="Yamashiro T."/>
            <person name="Shiraishi A."/>
            <person name="Nakayama K."/>
            <person name="Satake H."/>
        </authorList>
    </citation>
    <scope>NUCLEOTIDE SEQUENCE</scope>
</reference>
<comment type="caution">
    <text evidence="1">The sequence shown here is derived from an EMBL/GenBank/DDBJ whole genome shotgun (WGS) entry which is preliminary data.</text>
</comment>
<proteinExistence type="predicted"/>
<reference evidence="1" key="2">
    <citation type="submission" date="2022-01" db="EMBL/GenBank/DDBJ databases">
        <authorList>
            <person name="Yamashiro T."/>
            <person name="Shiraishi A."/>
            <person name="Satake H."/>
            <person name="Nakayama K."/>
        </authorList>
    </citation>
    <scope>NUCLEOTIDE SEQUENCE</scope>
</reference>
<gene>
    <name evidence="1" type="ORF">Tco_0842644</name>
</gene>